<feature type="transmembrane region" description="Helical" evidence="6">
    <location>
        <begin position="67"/>
        <end position="85"/>
    </location>
</feature>
<comment type="caution">
    <text evidence="7">The sequence shown here is derived from an EMBL/GenBank/DDBJ whole genome shotgun (WGS) entry which is preliminary data.</text>
</comment>
<dbReference type="InterPro" id="IPR001727">
    <property type="entry name" value="GDT1-like"/>
</dbReference>
<accession>A0ABN1M525</accession>
<dbReference type="Proteomes" id="UP001500738">
    <property type="component" value="Unassembled WGS sequence"/>
</dbReference>
<proteinExistence type="inferred from homology"/>
<comment type="similarity">
    <text evidence="2 6">Belongs to the GDT1 family.</text>
</comment>
<evidence type="ECO:0000256" key="1">
    <source>
        <dbReference type="ARBA" id="ARBA00004141"/>
    </source>
</evidence>
<name>A0ABN1M525_9SPHN</name>
<dbReference type="EMBL" id="BAAAFE010000007">
    <property type="protein sequence ID" value="GAA0864176.1"/>
    <property type="molecule type" value="Genomic_DNA"/>
</dbReference>
<evidence type="ECO:0000256" key="5">
    <source>
        <dbReference type="ARBA" id="ARBA00023136"/>
    </source>
</evidence>
<reference evidence="7 8" key="1">
    <citation type="journal article" date="2019" name="Int. J. Syst. Evol. Microbiol.">
        <title>The Global Catalogue of Microorganisms (GCM) 10K type strain sequencing project: providing services to taxonomists for standard genome sequencing and annotation.</title>
        <authorList>
            <consortium name="The Broad Institute Genomics Platform"/>
            <consortium name="The Broad Institute Genome Sequencing Center for Infectious Disease"/>
            <person name="Wu L."/>
            <person name="Ma J."/>
        </authorList>
    </citation>
    <scope>NUCLEOTIDE SEQUENCE [LARGE SCALE GENOMIC DNA]</scope>
    <source>
        <strain evidence="7 8">JCM 15910</strain>
    </source>
</reference>
<dbReference type="PANTHER" id="PTHR12608:SF1">
    <property type="entry name" value="TRANSMEMBRANE PROTEIN 165"/>
    <property type="match status" value="1"/>
</dbReference>
<dbReference type="Pfam" id="PF01169">
    <property type="entry name" value="GDT1"/>
    <property type="match status" value="2"/>
</dbReference>
<sequence>MEALFTSTAIVALAEVGDKTQLLAMLLATRFNRPLPIILGILVATLANHALAALLGAQAAAFLDSPVFRYAVGLSFVAMAAWTLIPDTFEDEDAPKPRFGAFLTTLVAFFLVEMGDKTQIATVALGAQYHNVALVTAGTTLGMMIANVPAVFLGNALLKRVDLAKVRIAAAALFLVIGLWVLAQTAGWIG</sequence>
<protein>
    <recommendedName>
        <fullName evidence="6">GDT1 family protein</fullName>
    </recommendedName>
</protein>
<keyword evidence="5 6" id="KW-0472">Membrane</keyword>
<organism evidence="7 8">
    <name type="scientific">Sphingopyxis soli</name>
    <dbReference type="NCBI Taxonomy" id="592051"/>
    <lineage>
        <taxon>Bacteria</taxon>
        <taxon>Pseudomonadati</taxon>
        <taxon>Pseudomonadota</taxon>
        <taxon>Alphaproteobacteria</taxon>
        <taxon>Sphingomonadales</taxon>
        <taxon>Sphingomonadaceae</taxon>
        <taxon>Sphingopyxis</taxon>
    </lineage>
</organism>
<evidence type="ECO:0000313" key="8">
    <source>
        <dbReference type="Proteomes" id="UP001500738"/>
    </source>
</evidence>
<evidence type="ECO:0000256" key="3">
    <source>
        <dbReference type="ARBA" id="ARBA00022692"/>
    </source>
</evidence>
<comment type="subcellular location">
    <subcellularLocation>
        <location evidence="1 6">Membrane</location>
        <topology evidence="1 6">Multi-pass membrane protein</topology>
    </subcellularLocation>
</comment>
<evidence type="ECO:0000256" key="2">
    <source>
        <dbReference type="ARBA" id="ARBA00009190"/>
    </source>
</evidence>
<gene>
    <name evidence="7" type="ORF">GCM10009115_17660</name>
</gene>
<keyword evidence="4 6" id="KW-1133">Transmembrane helix</keyword>
<evidence type="ECO:0000256" key="4">
    <source>
        <dbReference type="ARBA" id="ARBA00022989"/>
    </source>
</evidence>
<evidence type="ECO:0000256" key="6">
    <source>
        <dbReference type="RuleBase" id="RU365102"/>
    </source>
</evidence>
<keyword evidence="8" id="KW-1185">Reference proteome</keyword>
<feature type="transmembrane region" description="Helical" evidence="6">
    <location>
        <begin position="132"/>
        <end position="154"/>
    </location>
</feature>
<evidence type="ECO:0000313" key="7">
    <source>
        <dbReference type="EMBL" id="GAA0864176.1"/>
    </source>
</evidence>
<keyword evidence="3 6" id="KW-0812">Transmembrane</keyword>
<feature type="transmembrane region" description="Helical" evidence="6">
    <location>
        <begin position="166"/>
        <end position="189"/>
    </location>
</feature>
<dbReference type="PANTHER" id="PTHR12608">
    <property type="entry name" value="TRANSMEMBRANE PROTEIN HTP-1 RELATED"/>
    <property type="match status" value="1"/>
</dbReference>
<feature type="transmembrane region" description="Helical" evidence="6">
    <location>
        <begin position="38"/>
        <end position="55"/>
    </location>
</feature>
<dbReference type="RefSeq" id="WP_215353240.1">
    <property type="nucleotide sequence ID" value="NZ_BAAAFE010000007.1"/>
</dbReference>
<feature type="transmembrane region" description="Helical" evidence="6">
    <location>
        <begin position="97"/>
        <end position="112"/>
    </location>
</feature>